<name>A0A231V0T3_9HYPH</name>
<dbReference type="Pfam" id="PF13614">
    <property type="entry name" value="AAA_31"/>
    <property type="match status" value="1"/>
</dbReference>
<evidence type="ECO:0000313" key="6">
    <source>
        <dbReference type="Proteomes" id="UP000215405"/>
    </source>
</evidence>
<sequence length="429" mass="46924">MSVEPIHTQLGPEDDDAALSGSDREKLENARPIPRITIHAWCDSAGVQRPIERAAEDRRMARAHVTVHGGGVRAATEHYAQNTTPNLLIVETRVEPEYIMKQLANLAEVCDSSTRVVVIGHFNDVALYREMMRSGISEYMVAPVSLADLIAAIESIYSAENEAPLGRTIAFVGAKGGVGASTIAHNVGWAVTNLFENDVVIADMDLAFGTANINFDQDPAQGIAEAVFAPERVDETYLDRLLSKCSDRLSLLAAPSTLERVYDFDETAFASIVEVMQATTPIVVLDVPHSWHAWTRRTLAEADEIVIVATPELTNLRNAKNIIDTMKRLRPNDPPPHLIINQAGMPKRPEIDPDDFVEPLGIKPLAVIPFDPHLFGTAATNGQMLEEMTPDHAVVQKINEVARVLTGRRELKAGSAGMLQSILKKLKGQ</sequence>
<dbReference type="InterPro" id="IPR050625">
    <property type="entry name" value="ParA/MinD_ATPase"/>
</dbReference>
<evidence type="ECO:0000256" key="3">
    <source>
        <dbReference type="SAM" id="MobiDB-lite"/>
    </source>
</evidence>
<dbReference type="Gene3D" id="3.40.50.2300">
    <property type="match status" value="1"/>
</dbReference>
<keyword evidence="2" id="KW-0067">ATP-binding</keyword>
<dbReference type="GO" id="GO:0005524">
    <property type="term" value="F:ATP binding"/>
    <property type="evidence" value="ECO:0007669"/>
    <property type="project" value="UniProtKB-KW"/>
</dbReference>
<evidence type="ECO:0000313" key="5">
    <source>
        <dbReference type="EMBL" id="OXT01808.1"/>
    </source>
</evidence>
<dbReference type="RefSeq" id="WP_094075777.1">
    <property type="nucleotide sequence ID" value="NZ_NBYO01000001.1"/>
</dbReference>
<dbReference type="Proteomes" id="UP000215405">
    <property type="component" value="Unassembled WGS sequence"/>
</dbReference>
<dbReference type="GO" id="GO:0005829">
    <property type="term" value="C:cytosol"/>
    <property type="evidence" value="ECO:0007669"/>
    <property type="project" value="TreeGrafter"/>
</dbReference>
<keyword evidence="6" id="KW-1185">Reference proteome</keyword>
<feature type="domain" description="AAA" evidence="4">
    <location>
        <begin position="167"/>
        <end position="330"/>
    </location>
</feature>
<dbReference type="InterPro" id="IPR025669">
    <property type="entry name" value="AAA_dom"/>
</dbReference>
<dbReference type="GO" id="GO:0016887">
    <property type="term" value="F:ATP hydrolysis activity"/>
    <property type="evidence" value="ECO:0007669"/>
    <property type="project" value="TreeGrafter"/>
</dbReference>
<proteinExistence type="predicted"/>
<keyword evidence="1" id="KW-0547">Nucleotide-binding</keyword>
<accession>A0A231V0T3</accession>
<feature type="region of interest" description="Disordered" evidence="3">
    <location>
        <begin position="1"/>
        <end position="25"/>
    </location>
</feature>
<protein>
    <submittedName>
        <fullName evidence="5">CtpF protein</fullName>
    </submittedName>
</protein>
<dbReference type="SUPFAM" id="SSF52540">
    <property type="entry name" value="P-loop containing nucleoside triphosphate hydrolases"/>
    <property type="match status" value="1"/>
</dbReference>
<reference evidence="6" key="1">
    <citation type="journal article" date="2017" name="Int. J. Syst. Evol. Microbiol.">
        <title>Notoacmeibacter marinus gen. nov., sp. nov., isolated from the gut of a limpet and proposal of Notoacmeibacteraceae fam. nov. in the order Rhizobiales of the class Alphaproteobacteria.</title>
        <authorList>
            <person name="Huang Z."/>
            <person name="Guo F."/>
            <person name="Lai Q."/>
        </authorList>
    </citation>
    <scope>NUCLEOTIDE SEQUENCE [LARGE SCALE GENOMIC DNA]</scope>
    <source>
        <strain evidence="6">XMTR2A4</strain>
    </source>
</reference>
<dbReference type="InterPro" id="IPR027417">
    <property type="entry name" value="P-loop_NTPase"/>
</dbReference>
<dbReference type="InterPro" id="IPR011006">
    <property type="entry name" value="CheY-like_superfamily"/>
</dbReference>
<organism evidence="5 6">
    <name type="scientific">Notoacmeibacter marinus</name>
    <dbReference type="NCBI Taxonomy" id="1876515"/>
    <lineage>
        <taxon>Bacteria</taxon>
        <taxon>Pseudomonadati</taxon>
        <taxon>Pseudomonadota</taxon>
        <taxon>Alphaproteobacteria</taxon>
        <taxon>Hyphomicrobiales</taxon>
        <taxon>Notoacmeibacteraceae</taxon>
        <taxon>Notoacmeibacter</taxon>
    </lineage>
</organism>
<dbReference type="SUPFAM" id="SSF52172">
    <property type="entry name" value="CheY-like"/>
    <property type="match status" value="1"/>
</dbReference>
<evidence type="ECO:0000259" key="4">
    <source>
        <dbReference type="Pfam" id="PF13614"/>
    </source>
</evidence>
<dbReference type="PANTHER" id="PTHR43384">
    <property type="entry name" value="SEPTUM SITE-DETERMINING PROTEIN MIND HOMOLOG, CHLOROPLASTIC-RELATED"/>
    <property type="match status" value="1"/>
</dbReference>
<comment type="caution">
    <text evidence="5">The sequence shown here is derived from an EMBL/GenBank/DDBJ whole genome shotgun (WGS) entry which is preliminary data.</text>
</comment>
<dbReference type="EMBL" id="NBYO01000001">
    <property type="protein sequence ID" value="OXT01808.1"/>
    <property type="molecule type" value="Genomic_DNA"/>
</dbReference>
<dbReference type="AlphaFoldDB" id="A0A231V0T3"/>
<dbReference type="GO" id="GO:0051782">
    <property type="term" value="P:negative regulation of cell division"/>
    <property type="evidence" value="ECO:0007669"/>
    <property type="project" value="TreeGrafter"/>
</dbReference>
<dbReference type="PANTHER" id="PTHR43384:SF6">
    <property type="entry name" value="SEPTUM SITE-DETERMINING PROTEIN MIND HOMOLOG, CHLOROPLASTIC"/>
    <property type="match status" value="1"/>
</dbReference>
<evidence type="ECO:0000256" key="1">
    <source>
        <dbReference type="ARBA" id="ARBA00022741"/>
    </source>
</evidence>
<dbReference type="Gene3D" id="3.40.50.300">
    <property type="entry name" value="P-loop containing nucleotide triphosphate hydrolases"/>
    <property type="match status" value="1"/>
</dbReference>
<dbReference type="GO" id="GO:0009898">
    <property type="term" value="C:cytoplasmic side of plasma membrane"/>
    <property type="evidence" value="ECO:0007669"/>
    <property type="project" value="TreeGrafter"/>
</dbReference>
<evidence type="ECO:0000256" key="2">
    <source>
        <dbReference type="ARBA" id="ARBA00022840"/>
    </source>
</evidence>
<gene>
    <name evidence="5" type="ORF">B7H23_02320</name>
</gene>